<dbReference type="GO" id="GO:0006508">
    <property type="term" value="P:proteolysis"/>
    <property type="evidence" value="ECO:0007669"/>
    <property type="project" value="InterPro"/>
</dbReference>
<evidence type="ECO:0000259" key="5">
    <source>
        <dbReference type="Pfam" id="PF00656"/>
    </source>
</evidence>
<feature type="repeat" description="WD" evidence="3">
    <location>
        <begin position="565"/>
        <end position="598"/>
    </location>
</feature>
<dbReference type="InterPro" id="IPR029030">
    <property type="entry name" value="Caspase-like_dom_sf"/>
</dbReference>
<evidence type="ECO:0000256" key="4">
    <source>
        <dbReference type="SAM" id="MobiDB-lite"/>
    </source>
</evidence>
<reference evidence="6 7" key="1">
    <citation type="submission" date="2019-02" db="EMBL/GenBank/DDBJ databases">
        <title>Deep-cultivation of Planctomycetes and their phenomic and genomic characterization uncovers novel biology.</title>
        <authorList>
            <person name="Wiegand S."/>
            <person name="Jogler M."/>
            <person name="Boedeker C."/>
            <person name="Pinto D."/>
            <person name="Vollmers J."/>
            <person name="Rivas-Marin E."/>
            <person name="Kohn T."/>
            <person name="Peeters S.H."/>
            <person name="Heuer A."/>
            <person name="Rast P."/>
            <person name="Oberbeckmann S."/>
            <person name="Bunk B."/>
            <person name="Jeske O."/>
            <person name="Meyerdierks A."/>
            <person name="Storesund J.E."/>
            <person name="Kallscheuer N."/>
            <person name="Luecker S."/>
            <person name="Lage O.M."/>
            <person name="Pohl T."/>
            <person name="Merkel B.J."/>
            <person name="Hornburger P."/>
            <person name="Mueller R.-W."/>
            <person name="Bruemmer F."/>
            <person name="Labrenz M."/>
            <person name="Spormann A.M."/>
            <person name="Op den Camp H."/>
            <person name="Overmann J."/>
            <person name="Amann R."/>
            <person name="Jetten M.S.M."/>
            <person name="Mascher T."/>
            <person name="Medema M.H."/>
            <person name="Devos D.P."/>
            <person name="Kaster A.-K."/>
            <person name="Ovreas L."/>
            <person name="Rohde M."/>
            <person name="Galperin M.Y."/>
            <person name="Jogler C."/>
        </authorList>
    </citation>
    <scope>NUCLEOTIDE SEQUENCE [LARGE SCALE GENOMIC DNA]</scope>
    <source>
        <strain evidence="6 7">Mal4</strain>
    </source>
</reference>
<dbReference type="AlphaFoldDB" id="A0A517ZED1"/>
<evidence type="ECO:0000256" key="3">
    <source>
        <dbReference type="PROSITE-ProRule" id="PRU00221"/>
    </source>
</evidence>
<accession>A0A517ZED1</accession>
<feature type="region of interest" description="Disordered" evidence="4">
    <location>
        <begin position="307"/>
        <end position="326"/>
    </location>
</feature>
<keyword evidence="1 3" id="KW-0853">WD repeat</keyword>
<dbReference type="SUPFAM" id="SSF50978">
    <property type="entry name" value="WD40 repeat-like"/>
    <property type="match status" value="1"/>
</dbReference>
<dbReference type="PROSITE" id="PS50082">
    <property type="entry name" value="WD_REPEATS_2"/>
    <property type="match status" value="2"/>
</dbReference>
<dbReference type="RefSeq" id="WP_145372075.1">
    <property type="nucleotide sequence ID" value="NZ_CP036275.1"/>
</dbReference>
<dbReference type="KEGG" id="mri:Mal4_51860"/>
<dbReference type="SUPFAM" id="SSF52129">
    <property type="entry name" value="Caspase-like"/>
    <property type="match status" value="1"/>
</dbReference>
<proteinExistence type="predicted"/>
<dbReference type="Pfam" id="PF00656">
    <property type="entry name" value="Peptidase_C14"/>
    <property type="match status" value="1"/>
</dbReference>
<dbReference type="Gene3D" id="3.40.50.1460">
    <property type="match status" value="1"/>
</dbReference>
<evidence type="ECO:0000256" key="2">
    <source>
        <dbReference type="ARBA" id="ARBA00022737"/>
    </source>
</evidence>
<keyword evidence="2" id="KW-0677">Repeat</keyword>
<dbReference type="InterPro" id="IPR036322">
    <property type="entry name" value="WD40_repeat_dom_sf"/>
</dbReference>
<dbReference type="InterPro" id="IPR015943">
    <property type="entry name" value="WD40/YVTN_repeat-like_dom_sf"/>
</dbReference>
<feature type="domain" description="Peptidase C14 caspase" evidence="5">
    <location>
        <begin position="920"/>
        <end position="1156"/>
    </location>
</feature>
<name>A0A517ZED1_9PLAN</name>
<evidence type="ECO:0000313" key="7">
    <source>
        <dbReference type="Proteomes" id="UP000320496"/>
    </source>
</evidence>
<feature type="compositionally biased region" description="Polar residues" evidence="4">
    <location>
        <begin position="307"/>
        <end position="320"/>
    </location>
</feature>
<dbReference type="Pfam" id="PF00400">
    <property type="entry name" value="WD40"/>
    <property type="match status" value="2"/>
</dbReference>
<sequence>MSLFAGNTNRPPLLRVMTLAAILLTCVAGPGQRQLQAQPAPQEDRPRLVLNVQGPHGRTRAVGFSRDSQRIYTAGFSKVVDIWDVGWNKAANLPGPVAATPVRTLRWEVARGNRGVINVMAISPTREQIAVGGFSARGSNGDIILFDTDRAEVETSLPIDRDNQTALPGHRQAVTSLDYSPDGNRIVSVSFDGEIWVWTAPPQPGAAWTPQLIRQAQGSLFDRQPAIFLDNNTIVAAERVNVNVDTQWRLVLYNVQGQQLGALPQIHDIRVSALTRSLDGTTWFSASGRDHNNAASTSTIFIWTGPGQQQPRVLRSSNREPSSLSPGPGGLLAVSNFLAPVPDSRQQGIVELYDVAGGQMIDQVALSQQEHCLSCQISPDGSRLIAHGDDQLELFVFDLLDANGQLLPQPLTGVPPVRLRGRGRDVFHVAFAVPAQGEQVPRIGIGQSANGQIDRVLSPAEGTLLPPAETDRFIVPTAFSDDWTVEFNTADIENGTQNVTFRHPQRGASTIVLNVPRQGTYRGVHCFIPDAQGRAFAVALGTDTQNGVFVYQLPLGRPAQLLRYFRDHSGAVTSVGASADGRYLVSGAKDQTVKIWSLAGLAPYDQQVPERIGWGADFTIENGQVVARNVLKPGIAFARRLRDGDAIAQLAVADANGTARMLDQAADIHAALRSLPLFETVTLFIRHAGAPDGLDTVPVVPGWEPLLTLFADEVDEWALFTPEGYYDASIAEGAELFGWQINRGRSFTPRFERAENLQNEFEKPDVIREVLRLGSVIDALTALTLPVPDVPSDALAEKIRTVPEIKITDPVQSANFGAGDDVTVQARIVLPEGKQVADLDIRAHQSGRSLGDPDNIEVNGRNVVVQWTTQPVDALGSFSVTAQEKERSVQNSPQQIDTVKVRGTPDPKAEEEGELHIIAIASETYEAKGLKPLKYTIDDVEDVVDRFAGPGNGARWKRAPGYDQILRNEQVTEEAVRAAIEAIQKRASSPHDVLLFYMSGHGTVVDGEFYYLPVSIRDGNDPDDIRNNGIPWTTVCAALKNVQCRVVWMLDACHSGAVVGRELSKAQLRNARNPNQFVLAATGATAAAFEDASYKVEPDDEGHGLFTFYVLKGLDGEADAASRANSNNVTEFFELATYVTTKVFVESGREQRPVATPTNRPAPRTDETTIELLRVPGAK</sequence>
<evidence type="ECO:0000313" key="6">
    <source>
        <dbReference type="EMBL" id="QDU40824.1"/>
    </source>
</evidence>
<dbReference type="PROSITE" id="PS50294">
    <property type="entry name" value="WD_REPEATS_REGION"/>
    <property type="match status" value="2"/>
</dbReference>
<dbReference type="PANTHER" id="PTHR19848:SF8">
    <property type="entry name" value="F-BOX AND WD REPEAT DOMAIN CONTAINING 7"/>
    <property type="match status" value="1"/>
</dbReference>
<dbReference type="GO" id="GO:0004197">
    <property type="term" value="F:cysteine-type endopeptidase activity"/>
    <property type="evidence" value="ECO:0007669"/>
    <property type="project" value="InterPro"/>
</dbReference>
<dbReference type="Gene3D" id="2.130.10.10">
    <property type="entry name" value="YVTN repeat-like/Quinoprotein amine dehydrogenase"/>
    <property type="match status" value="3"/>
</dbReference>
<dbReference type="Proteomes" id="UP000320496">
    <property type="component" value="Chromosome"/>
</dbReference>
<protein>
    <submittedName>
        <fullName evidence="6">WD domain, G-beta repeat</fullName>
    </submittedName>
</protein>
<dbReference type="SMART" id="SM00320">
    <property type="entry name" value="WD40"/>
    <property type="match status" value="6"/>
</dbReference>
<dbReference type="OrthoDB" id="230341at2"/>
<feature type="repeat" description="WD" evidence="3">
    <location>
        <begin position="167"/>
        <end position="198"/>
    </location>
</feature>
<evidence type="ECO:0000256" key="1">
    <source>
        <dbReference type="ARBA" id="ARBA00022574"/>
    </source>
</evidence>
<keyword evidence="7" id="KW-1185">Reference proteome</keyword>
<organism evidence="6 7">
    <name type="scientific">Maioricimonas rarisocia</name>
    <dbReference type="NCBI Taxonomy" id="2528026"/>
    <lineage>
        <taxon>Bacteria</taxon>
        <taxon>Pseudomonadati</taxon>
        <taxon>Planctomycetota</taxon>
        <taxon>Planctomycetia</taxon>
        <taxon>Planctomycetales</taxon>
        <taxon>Planctomycetaceae</taxon>
        <taxon>Maioricimonas</taxon>
    </lineage>
</organism>
<dbReference type="InterPro" id="IPR001680">
    <property type="entry name" value="WD40_rpt"/>
</dbReference>
<dbReference type="PANTHER" id="PTHR19848">
    <property type="entry name" value="WD40 REPEAT PROTEIN"/>
    <property type="match status" value="1"/>
</dbReference>
<gene>
    <name evidence="6" type="ORF">Mal4_51860</name>
</gene>
<dbReference type="InterPro" id="IPR011600">
    <property type="entry name" value="Pept_C14_caspase"/>
</dbReference>
<dbReference type="EMBL" id="CP036275">
    <property type="protein sequence ID" value="QDU40824.1"/>
    <property type="molecule type" value="Genomic_DNA"/>
</dbReference>